<evidence type="ECO:0000256" key="3">
    <source>
        <dbReference type="ARBA" id="ARBA00022777"/>
    </source>
</evidence>
<dbReference type="OrthoDB" id="4062651at2759"/>
<keyword evidence="2" id="KW-0547">Nucleotide-binding</keyword>
<dbReference type="EMBL" id="ML769769">
    <property type="protein sequence ID" value="KAE9387981.1"/>
    <property type="molecule type" value="Genomic_DNA"/>
</dbReference>
<dbReference type="GO" id="GO:0005524">
    <property type="term" value="F:ATP binding"/>
    <property type="evidence" value="ECO:0007669"/>
    <property type="project" value="UniProtKB-KW"/>
</dbReference>
<dbReference type="AlphaFoldDB" id="A0A6A4GQH0"/>
<keyword evidence="1" id="KW-0808">Transferase</keyword>
<dbReference type="GO" id="GO:0004672">
    <property type="term" value="F:protein kinase activity"/>
    <property type="evidence" value="ECO:0007669"/>
    <property type="project" value="InterPro"/>
</dbReference>
<proteinExistence type="predicted"/>
<dbReference type="InterPro" id="IPR000719">
    <property type="entry name" value="Prot_kinase_dom"/>
</dbReference>
<feature type="non-terminal residue" evidence="6">
    <location>
        <position position="1"/>
    </location>
</feature>
<keyword evidence="4" id="KW-0067">ATP-binding</keyword>
<dbReference type="InterPro" id="IPR011009">
    <property type="entry name" value="Kinase-like_dom_sf"/>
</dbReference>
<dbReference type="PANTHER" id="PTHR48016">
    <property type="entry name" value="MAP KINASE KINASE KINASE SSK2-RELATED-RELATED"/>
    <property type="match status" value="1"/>
</dbReference>
<accession>A0A6A4GQH0</accession>
<feature type="domain" description="Protein kinase" evidence="5">
    <location>
        <begin position="1"/>
        <end position="167"/>
    </location>
</feature>
<organism evidence="6 7">
    <name type="scientific">Gymnopus androsaceus JB14</name>
    <dbReference type="NCBI Taxonomy" id="1447944"/>
    <lineage>
        <taxon>Eukaryota</taxon>
        <taxon>Fungi</taxon>
        <taxon>Dikarya</taxon>
        <taxon>Basidiomycota</taxon>
        <taxon>Agaricomycotina</taxon>
        <taxon>Agaricomycetes</taxon>
        <taxon>Agaricomycetidae</taxon>
        <taxon>Agaricales</taxon>
        <taxon>Marasmiineae</taxon>
        <taxon>Omphalotaceae</taxon>
        <taxon>Gymnopus</taxon>
    </lineage>
</organism>
<evidence type="ECO:0000313" key="6">
    <source>
        <dbReference type="EMBL" id="KAE9387981.1"/>
    </source>
</evidence>
<name>A0A6A4GQH0_9AGAR</name>
<evidence type="ECO:0000256" key="4">
    <source>
        <dbReference type="ARBA" id="ARBA00022840"/>
    </source>
</evidence>
<reference evidence="6" key="1">
    <citation type="journal article" date="2019" name="Environ. Microbiol.">
        <title>Fungal ecological strategies reflected in gene transcription - a case study of two litter decomposers.</title>
        <authorList>
            <person name="Barbi F."/>
            <person name="Kohler A."/>
            <person name="Barry K."/>
            <person name="Baskaran P."/>
            <person name="Daum C."/>
            <person name="Fauchery L."/>
            <person name="Ihrmark K."/>
            <person name="Kuo A."/>
            <person name="LaButti K."/>
            <person name="Lipzen A."/>
            <person name="Morin E."/>
            <person name="Grigoriev I.V."/>
            <person name="Henrissat B."/>
            <person name="Lindahl B."/>
            <person name="Martin F."/>
        </authorList>
    </citation>
    <scope>NUCLEOTIDE SEQUENCE</scope>
    <source>
        <strain evidence="6">JB14</strain>
    </source>
</reference>
<keyword evidence="3 6" id="KW-0418">Kinase</keyword>
<dbReference type="PROSITE" id="PS50011">
    <property type="entry name" value="PROTEIN_KINASE_DOM"/>
    <property type="match status" value="1"/>
</dbReference>
<dbReference type="Pfam" id="PF00069">
    <property type="entry name" value="Pkinase"/>
    <property type="match status" value="1"/>
</dbReference>
<dbReference type="GO" id="GO:0000165">
    <property type="term" value="P:MAPK cascade"/>
    <property type="evidence" value="ECO:0007669"/>
    <property type="project" value="UniProtKB-ARBA"/>
</dbReference>
<sequence length="167" mass="18744">SQLEHPNILPFLGINMDLFPGCYCLVSPWCSHSSVMNYLSMHPEVDKMEIVNDSCFCLTLLFSSWGTLQHVKGANILVSEHRQCHLINFGLAGMNTLQTLSSASGNLHGSTRWMAPELFNHTMTSRPSMSTDMYALRCMILEIFTSAPPFPEIRHDAAVTFRVMNGF</sequence>
<evidence type="ECO:0000259" key="5">
    <source>
        <dbReference type="PROSITE" id="PS50011"/>
    </source>
</evidence>
<protein>
    <submittedName>
        <fullName evidence="6">Kinase-like protein</fullName>
    </submittedName>
</protein>
<dbReference type="Gene3D" id="1.10.510.10">
    <property type="entry name" value="Transferase(Phosphotransferase) domain 1"/>
    <property type="match status" value="1"/>
</dbReference>
<evidence type="ECO:0000313" key="7">
    <source>
        <dbReference type="Proteomes" id="UP000799118"/>
    </source>
</evidence>
<evidence type="ECO:0000256" key="1">
    <source>
        <dbReference type="ARBA" id="ARBA00022679"/>
    </source>
</evidence>
<dbReference type="PANTHER" id="PTHR48016:SF56">
    <property type="entry name" value="MAPKK KINASE"/>
    <property type="match status" value="1"/>
</dbReference>
<evidence type="ECO:0000256" key="2">
    <source>
        <dbReference type="ARBA" id="ARBA00022741"/>
    </source>
</evidence>
<keyword evidence="7" id="KW-1185">Reference proteome</keyword>
<dbReference type="Proteomes" id="UP000799118">
    <property type="component" value="Unassembled WGS sequence"/>
</dbReference>
<gene>
    <name evidence="6" type="ORF">BT96DRAFT_836915</name>
</gene>
<dbReference type="InterPro" id="IPR050538">
    <property type="entry name" value="MAP_kinase_kinase_kinase"/>
</dbReference>
<dbReference type="SUPFAM" id="SSF56112">
    <property type="entry name" value="Protein kinase-like (PK-like)"/>
    <property type="match status" value="1"/>
</dbReference>